<accession>U5NAM6</accession>
<dbReference type="SUPFAM" id="SSF54523">
    <property type="entry name" value="Pili subunits"/>
    <property type="match status" value="1"/>
</dbReference>
<keyword evidence="8 12" id="KW-1133">Transmembrane helix</keyword>
<comment type="subcellular location">
    <subcellularLocation>
        <location evidence="1 10">Cell inner membrane</location>
    </subcellularLocation>
</comment>
<dbReference type="PANTHER" id="PTHR38831">
    <property type="entry name" value="TYPE II SECRETION SYSTEM PROTEIN K"/>
    <property type="match status" value="1"/>
</dbReference>
<evidence type="ECO:0000259" key="13">
    <source>
        <dbReference type="Pfam" id="PF03934"/>
    </source>
</evidence>
<keyword evidence="16" id="KW-1185">Reference proteome</keyword>
<proteinExistence type="inferred from homology"/>
<keyword evidence="7" id="KW-0653">Protein transport</keyword>
<reference evidence="15 16" key="1">
    <citation type="journal article" date="2013" name="Genome Biol.">
        <title>Genomic analysis reveals key aspects of prokaryotic symbiosis in the phototrophic consortium "Chlorochromatium aggregatum".</title>
        <authorList>
            <person name="Liu Z."/>
            <person name="Muller J."/>
            <person name="Li T."/>
            <person name="Alvey R.M."/>
            <person name="Vogl K."/>
            <person name="Frigaard N.U."/>
            <person name="Rockwell N.C."/>
            <person name="Boyd E.S."/>
            <person name="Tomsho L.P."/>
            <person name="Schuster S.C."/>
            <person name="Henke P."/>
            <person name="Rohde M."/>
            <person name="Overmann J."/>
            <person name="Bryant D.A."/>
        </authorList>
    </citation>
    <scope>NUCLEOTIDE SEQUENCE [LARGE SCALE GENOMIC DNA]</scope>
    <source>
        <strain evidence="15">CR</strain>
    </source>
</reference>
<organism evidence="15 16">
    <name type="scientific">Candidatus Symbiobacter mobilis CR</name>
    <dbReference type="NCBI Taxonomy" id="946483"/>
    <lineage>
        <taxon>Bacteria</taxon>
        <taxon>Pseudomonadati</taxon>
        <taxon>Pseudomonadota</taxon>
        <taxon>Betaproteobacteria</taxon>
        <taxon>Burkholderiales</taxon>
        <taxon>Comamonadaceae</taxon>
    </lineage>
</organism>
<evidence type="ECO:0000259" key="14">
    <source>
        <dbReference type="Pfam" id="PF21687"/>
    </source>
</evidence>
<dbReference type="InterPro" id="IPR049031">
    <property type="entry name" value="T2SSK_SAM-like_1st"/>
</dbReference>
<evidence type="ECO:0000256" key="2">
    <source>
        <dbReference type="ARBA" id="ARBA00007246"/>
    </source>
</evidence>
<dbReference type="SUPFAM" id="SSF158544">
    <property type="entry name" value="GspK insert domain-like"/>
    <property type="match status" value="1"/>
</dbReference>
<evidence type="ECO:0000256" key="3">
    <source>
        <dbReference type="ARBA" id="ARBA00022448"/>
    </source>
</evidence>
<dbReference type="OrthoDB" id="5293133at2"/>
<dbReference type="STRING" id="946483.Cenrod_2273"/>
<dbReference type="InterPro" id="IPR049179">
    <property type="entry name" value="T2SSK_SAM-like_2nd"/>
</dbReference>
<keyword evidence="9 10" id="KW-0472">Membrane</keyword>
<evidence type="ECO:0000256" key="5">
    <source>
        <dbReference type="ARBA" id="ARBA00022519"/>
    </source>
</evidence>
<evidence type="ECO:0000256" key="12">
    <source>
        <dbReference type="SAM" id="Phobius"/>
    </source>
</evidence>
<dbReference type="NCBIfam" id="NF037980">
    <property type="entry name" value="T2SS_GspK"/>
    <property type="match status" value="1"/>
</dbReference>
<dbReference type="Gene3D" id="3.30.1300.30">
    <property type="entry name" value="GSPII I/J protein-like"/>
    <property type="match status" value="1"/>
</dbReference>
<dbReference type="RefSeq" id="WP_022775763.1">
    <property type="nucleotide sequence ID" value="NC_022576.1"/>
</dbReference>
<evidence type="ECO:0000256" key="8">
    <source>
        <dbReference type="ARBA" id="ARBA00022989"/>
    </source>
</evidence>
<evidence type="ECO:0000313" key="15">
    <source>
        <dbReference type="EMBL" id="AGX88335.1"/>
    </source>
</evidence>
<keyword evidence="4 10" id="KW-1003">Cell membrane</keyword>
<feature type="transmembrane region" description="Helical" evidence="12">
    <location>
        <begin position="15"/>
        <end position="36"/>
    </location>
</feature>
<dbReference type="eggNOG" id="COG3156">
    <property type="taxonomic scope" value="Bacteria"/>
</dbReference>
<feature type="compositionally biased region" description="Low complexity" evidence="11">
    <location>
        <begin position="188"/>
        <end position="199"/>
    </location>
</feature>
<keyword evidence="3 10" id="KW-0813">Transport</keyword>
<dbReference type="KEGG" id="cbx:Cenrod_2273"/>
<keyword evidence="6 12" id="KW-0812">Transmembrane</keyword>
<feature type="domain" description="T2SS protein K first SAM-like" evidence="14">
    <location>
        <begin position="127"/>
        <end position="232"/>
    </location>
</feature>
<sequence length="351" mass="37446">MPAQARSRFATQRGAAILTAMLVMTLVATMAAAMLWRQWQLVEVETARRHRVQAAWILTGALDWARLILREDARQGGADHLAEPWAIPLASARLGTFLAAQSGSDEGIDAADLEDTYLAGYIQDLQGRLNVRNLIHNGQPDPLQVQMWERLFGQLGLPAEELDAMLLGLQAAYATAGGGSSSSGGGSSAESGEGADGNAVAPLQPRRVEDLRALGLSPATLAMLRPFITILPVRTPLNLNTASEIVLGAALTDLDPAQAAAAGRARSAQHFRTLADAQTQLRSTTPLDSANFAVSSRYFGITGQLRTESGTVQETSIVRRDGLHIRVLDRTREVLGPAVTNPTQGEEKSGE</sequence>
<dbReference type="HOGENOM" id="CLU_057294_1_1_4"/>
<name>U5NAM6_9BURK</name>
<dbReference type="Gene3D" id="1.10.40.60">
    <property type="entry name" value="EpsJ-like"/>
    <property type="match status" value="2"/>
</dbReference>
<gene>
    <name evidence="15" type="primary">gspK</name>
    <name evidence="15" type="ORF">Cenrod_2273</name>
</gene>
<feature type="domain" description="T2SS protein K second SAM-like" evidence="13">
    <location>
        <begin position="237"/>
        <end position="285"/>
    </location>
</feature>
<dbReference type="InterPro" id="IPR045584">
    <property type="entry name" value="Pilin-like"/>
</dbReference>
<evidence type="ECO:0000256" key="11">
    <source>
        <dbReference type="SAM" id="MobiDB-lite"/>
    </source>
</evidence>
<dbReference type="AlphaFoldDB" id="U5NAM6"/>
<dbReference type="GO" id="GO:0005886">
    <property type="term" value="C:plasma membrane"/>
    <property type="evidence" value="ECO:0007669"/>
    <property type="project" value="UniProtKB-SubCell"/>
</dbReference>
<evidence type="ECO:0000256" key="6">
    <source>
        <dbReference type="ARBA" id="ARBA00022692"/>
    </source>
</evidence>
<protein>
    <recommendedName>
        <fullName evidence="10">Type II secretion system protein K</fullName>
    </recommendedName>
</protein>
<feature type="region of interest" description="Disordered" evidence="11">
    <location>
        <begin position="178"/>
        <end position="200"/>
    </location>
</feature>
<evidence type="ECO:0000256" key="1">
    <source>
        <dbReference type="ARBA" id="ARBA00004533"/>
    </source>
</evidence>
<evidence type="ECO:0000256" key="9">
    <source>
        <dbReference type="ARBA" id="ARBA00023136"/>
    </source>
</evidence>
<evidence type="ECO:0000256" key="10">
    <source>
        <dbReference type="PIRNR" id="PIRNR002786"/>
    </source>
</evidence>
<evidence type="ECO:0000313" key="16">
    <source>
        <dbReference type="Proteomes" id="UP000017184"/>
    </source>
</evidence>
<dbReference type="PANTHER" id="PTHR38831:SF1">
    <property type="entry name" value="TYPE II SECRETION SYSTEM PROTEIN K-RELATED"/>
    <property type="match status" value="1"/>
</dbReference>
<dbReference type="PIRSF" id="PIRSF002786">
    <property type="entry name" value="XcpX"/>
    <property type="match status" value="1"/>
</dbReference>
<dbReference type="PATRIC" id="fig|946483.4.peg.2290"/>
<keyword evidence="5 10" id="KW-0997">Cell inner membrane</keyword>
<feature type="compositionally biased region" description="Gly residues" evidence="11">
    <location>
        <begin position="178"/>
        <end position="187"/>
    </location>
</feature>
<dbReference type="InterPro" id="IPR005628">
    <property type="entry name" value="GspK"/>
</dbReference>
<evidence type="ECO:0000256" key="4">
    <source>
        <dbReference type="ARBA" id="ARBA00022475"/>
    </source>
</evidence>
<dbReference type="EMBL" id="CP004885">
    <property type="protein sequence ID" value="AGX88335.1"/>
    <property type="molecule type" value="Genomic_DNA"/>
</dbReference>
<dbReference type="InterPro" id="IPR038072">
    <property type="entry name" value="GspK_central_sf"/>
</dbReference>
<evidence type="ECO:0000256" key="7">
    <source>
        <dbReference type="ARBA" id="ARBA00022927"/>
    </source>
</evidence>
<comment type="similarity">
    <text evidence="2 10">Belongs to the GSP K family.</text>
</comment>
<dbReference type="Pfam" id="PF21687">
    <property type="entry name" value="T2SSK_1st"/>
    <property type="match status" value="1"/>
</dbReference>
<dbReference type="Pfam" id="PF03934">
    <property type="entry name" value="T2SSK"/>
    <property type="match status" value="1"/>
</dbReference>
<dbReference type="GO" id="GO:0009306">
    <property type="term" value="P:protein secretion"/>
    <property type="evidence" value="ECO:0007669"/>
    <property type="project" value="InterPro"/>
</dbReference>
<dbReference type="Proteomes" id="UP000017184">
    <property type="component" value="Chromosome"/>
</dbReference>